<keyword evidence="5" id="KW-0472">Membrane</keyword>
<keyword evidence="2" id="KW-0547">Nucleotide-binding</keyword>
<keyword evidence="6" id="KW-0175">Coiled coil</keyword>
<dbReference type="InterPro" id="IPR027417">
    <property type="entry name" value="P-loop_NTPase"/>
</dbReference>
<dbReference type="SUPFAM" id="SSF52540">
    <property type="entry name" value="P-loop containing nucleoside triphosphate hydrolases"/>
    <property type="match status" value="2"/>
</dbReference>
<feature type="coiled-coil region" evidence="6">
    <location>
        <begin position="1219"/>
        <end position="1252"/>
    </location>
</feature>
<dbReference type="GO" id="GO:0016020">
    <property type="term" value="C:membrane"/>
    <property type="evidence" value="ECO:0007669"/>
    <property type="project" value="UniProtKB-SubCell"/>
</dbReference>
<gene>
    <name evidence="9" type="ORF">FZC75_02930</name>
</gene>
<dbReference type="OrthoDB" id="5477114at2"/>
<name>A0A5D4THB6_9BACI</name>
<dbReference type="GO" id="GO:0003924">
    <property type="term" value="F:GTPase activity"/>
    <property type="evidence" value="ECO:0007669"/>
    <property type="project" value="InterPro"/>
</dbReference>
<dbReference type="AlphaFoldDB" id="A0A5D4THB6"/>
<dbReference type="InterPro" id="IPR027094">
    <property type="entry name" value="Mitofusin_fam"/>
</dbReference>
<evidence type="ECO:0000313" key="9">
    <source>
        <dbReference type="EMBL" id="TYS74665.1"/>
    </source>
</evidence>
<dbReference type="PANTHER" id="PTHR10465">
    <property type="entry name" value="TRANSMEMBRANE GTPASE FZO1"/>
    <property type="match status" value="1"/>
</dbReference>
<dbReference type="GO" id="GO:0005525">
    <property type="term" value="F:GTP binding"/>
    <property type="evidence" value="ECO:0007669"/>
    <property type="project" value="UniProtKB-KW"/>
</dbReference>
<sequence>MWENTATSSKIDLRSGEMIHTTKGTVEMGSNNSKQQIQQQVQETSQLQIKLQLVLDKLHHRGDQKSARKVAELLHKHTTKELSIAFCGHFSAGKSSFINEILEEAILPASPIPTSANVVQIKNGEELAHVHFFEGESLEILPPVSFEHVKAYCKNGDQVEAVEYQYPFEKLPSDMVILDTPGVDSTDDAHRISTESALHLADVIFYVMDYNHVQSEVNLKFIKELQDKEKKIYLIVNQIDKHREEEIPFATYNERIMESFGDWGIMPASIYFTSLKETSHPLNDLSIVKETLQILRQDKLDILPKTIERALIQVMDEHKEWQLDQRAEEMERHEHTIHSVEDLPKDVGETLRVKKDKLTTIQTETAEAKEDFINQTKRILENANITPFEMRELAERYLESQQKGFKVGLLFAGKKTQEERELRSAAFRSDLGERVKTQVEKFIHEHIITFLKDQNFYTPETFDKVQELTVPISEEFVASHVKPGAGHTGNAVLHYTKDLAHSIKLEYQKQVQRLMEDYFERLQEQMQESTKELTVEVEKLEAVHHAQEAITLLHMKLEQQYEELNSILVKTVETLDQTETENLITKYLNRSYKKVRGDELPSSISKQKEDVQKQEGTQDTFKQNDPAKLVKGLHETASSLKGINGFQTIVDDLKKRAGKIENQTFTVALFGAFSAGKSSLANALFGEKVLPVSPNPTTASINKISPVTKDHPHGTVCVQMKTTEQLVQDVKQALQIFNMEILGLEEAVPAIKSMISKNEHLELDANKKTHFHFLKAFLTGWEEMKTKLGTLQQVTLDEFEGYVAQEEKSCFVEWIEVFYDCPFTRQGLTLVDTPGADSINARHTDVSFDYIKNADAILFVTYYQHAFSKADREFLIQLGRVKDAFAMDKMFFLVNAADLANNEEELELVCDYVEDQLTAYGIRHPRLYPVSSLLALKEKENRPFEHPFLECSLMNDFEHAFSDFIQSDLVEMSLHAAQTDLNRAVALFEHFVQQAKLGSEEKEKLQLQYSTNKVKLAGYIEGYATESFYTLLEQEVNELVYYIKQRTLLRFSDFFKESFNPAVIREDGRNMKEQLIRCLHELVTDIFHNLSQEVRATTVRTENFIRKSLNSWQKELEVEAHKVESQLSLRILEAEEFTPFKVESSFPSISTKLEKQTLGHYRNSKAFFEKNEKQKMAQFLEDQLSPLMDSYLKESSQELTHHYKVELENSLDEVKKYILRQLEDYYEGMQSALEQEQDIPQLERVLQQIQQNKN</sequence>
<protein>
    <recommendedName>
        <fullName evidence="8">Dynamin N-terminal domain-containing protein</fullName>
    </recommendedName>
</protein>
<dbReference type="Pfam" id="PF00350">
    <property type="entry name" value="Dynamin_N"/>
    <property type="match status" value="2"/>
</dbReference>
<evidence type="ECO:0000256" key="6">
    <source>
        <dbReference type="SAM" id="Coils"/>
    </source>
</evidence>
<dbReference type="CDD" id="cd09912">
    <property type="entry name" value="DLP_2"/>
    <property type="match status" value="2"/>
</dbReference>
<dbReference type="Proteomes" id="UP000324517">
    <property type="component" value="Unassembled WGS sequence"/>
</dbReference>
<accession>A0A5D4THB6</accession>
<evidence type="ECO:0000256" key="4">
    <source>
        <dbReference type="ARBA" id="ARBA00023134"/>
    </source>
</evidence>
<comment type="subcellular location">
    <subcellularLocation>
        <location evidence="1">Membrane</location>
    </subcellularLocation>
</comment>
<keyword evidence="3" id="KW-0378">Hydrolase</keyword>
<feature type="coiled-coil region" evidence="6">
    <location>
        <begin position="508"/>
        <end position="543"/>
    </location>
</feature>
<reference evidence="9 10" key="1">
    <citation type="submission" date="2019-08" db="EMBL/GenBank/DDBJ databases">
        <title>Bacillus genomes from the desert of Cuatro Cienegas, Coahuila.</title>
        <authorList>
            <person name="Olmedo-Alvarez G."/>
        </authorList>
    </citation>
    <scope>NUCLEOTIDE SEQUENCE [LARGE SCALE GENOMIC DNA]</scope>
    <source>
        <strain evidence="9 10">CH98b_3T</strain>
    </source>
</reference>
<evidence type="ECO:0000256" key="7">
    <source>
        <dbReference type="SAM" id="MobiDB-lite"/>
    </source>
</evidence>
<feature type="domain" description="Dynamin N-terminal" evidence="8">
    <location>
        <begin position="667"/>
        <end position="890"/>
    </location>
</feature>
<dbReference type="EMBL" id="VTET01000001">
    <property type="protein sequence ID" value="TYS74665.1"/>
    <property type="molecule type" value="Genomic_DNA"/>
</dbReference>
<evidence type="ECO:0000256" key="5">
    <source>
        <dbReference type="ARBA" id="ARBA00023136"/>
    </source>
</evidence>
<evidence type="ECO:0000256" key="3">
    <source>
        <dbReference type="ARBA" id="ARBA00022801"/>
    </source>
</evidence>
<keyword evidence="4" id="KW-0342">GTP-binding</keyword>
<evidence type="ECO:0000313" key="10">
    <source>
        <dbReference type="Proteomes" id="UP000324517"/>
    </source>
</evidence>
<dbReference type="InterPro" id="IPR045063">
    <property type="entry name" value="Dynamin_N"/>
</dbReference>
<feature type="region of interest" description="Disordered" evidence="7">
    <location>
        <begin position="599"/>
        <end position="625"/>
    </location>
</feature>
<proteinExistence type="predicted"/>
<organism evidence="9 10">
    <name type="scientific">Sutcliffiella horikoshii</name>
    <dbReference type="NCBI Taxonomy" id="79883"/>
    <lineage>
        <taxon>Bacteria</taxon>
        <taxon>Bacillati</taxon>
        <taxon>Bacillota</taxon>
        <taxon>Bacilli</taxon>
        <taxon>Bacillales</taxon>
        <taxon>Bacillaceae</taxon>
        <taxon>Sutcliffiella</taxon>
    </lineage>
</organism>
<comment type="caution">
    <text evidence="9">The sequence shown here is derived from an EMBL/GenBank/DDBJ whole genome shotgun (WGS) entry which is preliminary data.</text>
</comment>
<feature type="domain" description="Dynamin N-terminal" evidence="8">
    <location>
        <begin position="84"/>
        <end position="239"/>
    </location>
</feature>
<feature type="compositionally biased region" description="Polar residues" evidence="7">
    <location>
        <begin position="614"/>
        <end position="623"/>
    </location>
</feature>
<evidence type="ECO:0000259" key="8">
    <source>
        <dbReference type="Pfam" id="PF00350"/>
    </source>
</evidence>
<evidence type="ECO:0000256" key="2">
    <source>
        <dbReference type="ARBA" id="ARBA00022741"/>
    </source>
</evidence>
<dbReference type="Gene3D" id="3.40.50.300">
    <property type="entry name" value="P-loop containing nucleotide triphosphate hydrolases"/>
    <property type="match status" value="2"/>
</dbReference>
<evidence type="ECO:0000256" key="1">
    <source>
        <dbReference type="ARBA" id="ARBA00004370"/>
    </source>
</evidence>
<dbReference type="PANTHER" id="PTHR10465:SF0">
    <property type="entry name" value="SARCALUMENIN"/>
    <property type="match status" value="1"/>
</dbReference>